<keyword evidence="2" id="KW-1185">Reference proteome</keyword>
<reference evidence="2" key="1">
    <citation type="submission" date="2024-07" db="EMBL/GenBank/DDBJ databases">
        <title>Two chromosome-level genome assemblies of Korean endemic species Abeliophyllum distichum and Forsythia ovata (Oleaceae).</title>
        <authorList>
            <person name="Jang H."/>
        </authorList>
    </citation>
    <scope>NUCLEOTIDE SEQUENCE [LARGE SCALE GENOMIC DNA]</scope>
</reference>
<gene>
    <name evidence="1" type="ORF">Adt_27474</name>
</gene>
<comment type="caution">
    <text evidence="1">The sequence shown here is derived from an EMBL/GenBank/DDBJ whole genome shotgun (WGS) entry which is preliminary data.</text>
</comment>
<evidence type="ECO:0000313" key="2">
    <source>
        <dbReference type="Proteomes" id="UP001604336"/>
    </source>
</evidence>
<organism evidence="1 2">
    <name type="scientific">Abeliophyllum distichum</name>
    <dbReference type="NCBI Taxonomy" id="126358"/>
    <lineage>
        <taxon>Eukaryota</taxon>
        <taxon>Viridiplantae</taxon>
        <taxon>Streptophyta</taxon>
        <taxon>Embryophyta</taxon>
        <taxon>Tracheophyta</taxon>
        <taxon>Spermatophyta</taxon>
        <taxon>Magnoliopsida</taxon>
        <taxon>eudicotyledons</taxon>
        <taxon>Gunneridae</taxon>
        <taxon>Pentapetalae</taxon>
        <taxon>asterids</taxon>
        <taxon>lamiids</taxon>
        <taxon>Lamiales</taxon>
        <taxon>Oleaceae</taxon>
        <taxon>Forsythieae</taxon>
        <taxon>Abeliophyllum</taxon>
    </lineage>
</organism>
<sequence length="137" mass="15842">MQVDENPFPQPADVNMVIPNMDKFSLLRFKLVVDNGEDEPRPNAFERLERKFGTMPPIVANNYLLANEFKNKEHDKEITEENEEAAYTLECGEYTSAGNQFTHGNDKEDDGMADIEEDIDLEAERRIREISYNILLK</sequence>
<dbReference type="EMBL" id="JBFOLK010000008">
    <property type="protein sequence ID" value="KAL2491846.1"/>
    <property type="molecule type" value="Genomic_DNA"/>
</dbReference>
<evidence type="ECO:0000313" key="1">
    <source>
        <dbReference type="EMBL" id="KAL2491846.1"/>
    </source>
</evidence>
<accession>A0ABD1RTW9</accession>
<proteinExistence type="predicted"/>
<protein>
    <submittedName>
        <fullName evidence="1">Uncharacterized protein</fullName>
    </submittedName>
</protein>
<name>A0ABD1RTW9_9LAMI</name>
<dbReference type="AlphaFoldDB" id="A0ABD1RTW9"/>
<dbReference type="Proteomes" id="UP001604336">
    <property type="component" value="Unassembled WGS sequence"/>
</dbReference>